<accession>A0ABU8YIU7</accession>
<reference evidence="1 2" key="1">
    <citation type="journal article" date="2020" name="Harmful Algae">
        <title>Molecular and morphological characterization of a novel dihydroanatoxin-a producing Microcoleus species (cyanobacteria) from the Russian River, California, USA.</title>
        <authorList>
            <person name="Conklin K.Y."/>
            <person name="Stancheva R."/>
            <person name="Otten T.G."/>
            <person name="Fadness R."/>
            <person name="Boyer G.L."/>
            <person name="Read B."/>
            <person name="Zhang X."/>
            <person name="Sheath R.G."/>
        </authorList>
    </citation>
    <scope>NUCLEOTIDE SEQUENCE [LARGE SCALE GENOMIC DNA]</scope>
    <source>
        <strain evidence="1 2">PTRS2</strain>
    </source>
</reference>
<gene>
    <name evidence="1" type="ORF">WMG39_05520</name>
</gene>
<dbReference type="Proteomes" id="UP001384579">
    <property type="component" value="Unassembled WGS sequence"/>
</dbReference>
<proteinExistence type="predicted"/>
<comment type="caution">
    <text evidence="1">The sequence shown here is derived from an EMBL/GenBank/DDBJ whole genome shotgun (WGS) entry which is preliminary data.</text>
</comment>
<name>A0ABU8YIU7_9CYAN</name>
<organism evidence="1 2">
    <name type="scientific">Microcoleus anatoxicus PTRS2</name>
    <dbReference type="NCBI Taxonomy" id="2705321"/>
    <lineage>
        <taxon>Bacteria</taxon>
        <taxon>Bacillati</taxon>
        <taxon>Cyanobacteriota</taxon>
        <taxon>Cyanophyceae</taxon>
        <taxon>Oscillatoriophycideae</taxon>
        <taxon>Oscillatoriales</taxon>
        <taxon>Microcoleaceae</taxon>
        <taxon>Microcoleus</taxon>
        <taxon>Microcoleus anatoxicus</taxon>
    </lineage>
</organism>
<sequence length="341" mass="39964">MNEYLKVFQAITQFSDRLLADEYKSLEMKQSATSLSVDVQPCIQEIKQSALRLQALLQVCFKDVSHAEDIWRSKPRIAQASSVDIWEQIGKLSGCDARIRNLGKQGQYEAVVKVRQLWKEKAAKLQNQWFLWDEPQQKFQRDTIGFYEKNNLHKELRNEVNSHAERVVLVVENEVYVIFKELQGLDIEKLEFCIECFDSQSQSKFREQVQSIGGEIVSKFTEPMKYLPISDMKTFKENVKIPVETLVHKSNMGISLVDFEECCKLIGAIIDNLIILVFEDRINLAIQTIEKMMKFYHDFLDKQVRYQKETPEQRAAQKDWMELQFQQLREVQQHIESVIGQ</sequence>
<dbReference type="EMBL" id="JBBLXS010000044">
    <property type="protein sequence ID" value="MEK0184308.1"/>
    <property type="molecule type" value="Genomic_DNA"/>
</dbReference>
<dbReference type="RefSeq" id="WP_340518726.1">
    <property type="nucleotide sequence ID" value="NZ_JBBLXS010000044.1"/>
</dbReference>
<evidence type="ECO:0000313" key="2">
    <source>
        <dbReference type="Proteomes" id="UP001384579"/>
    </source>
</evidence>
<keyword evidence="2" id="KW-1185">Reference proteome</keyword>
<protein>
    <submittedName>
        <fullName evidence="1">Uncharacterized protein</fullName>
    </submittedName>
</protein>
<evidence type="ECO:0000313" key="1">
    <source>
        <dbReference type="EMBL" id="MEK0184308.1"/>
    </source>
</evidence>